<comment type="subcellular location">
    <subcellularLocation>
        <location evidence="1">Cytoplasm</location>
    </subcellularLocation>
</comment>
<dbReference type="EMBL" id="WNKT01000042">
    <property type="protein sequence ID" value="MTW22499.1"/>
    <property type="molecule type" value="Genomic_DNA"/>
</dbReference>
<feature type="domain" description="Flagellar assembly protein FliH/Type III secretion system HrpE" evidence="7">
    <location>
        <begin position="78"/>
        <end position="194"/>
    </location>
</feature>
<dbReference type="GO" id="GO:0030254">
    <property type="term" value="P:protein secretion by the type III secretion system"/>
    <property type="evidence" value="ECO:0007669"/>
    <property type="project" value="InterPro"/>
</dbReference>
<reference evidence="8 9" key="1">
    <citation type="submission" date="2019-11" db="EMBL/GenBank/DDBJ databases">
        <title>Whole-genome sequence of the anaerobic purple sulfur bacterium Allochromatium palmeri DSM 15591.</title>
        <authorList>
            <person name="Kyndt J.A."/>
            <person name="Meyer T.E."/>
        </authorList>
    </citation>
    <scope>NUCLEOTIDE SEQUENCE [LARGE SCALE GENOMIC DNA]</scope>
    <source>
        <strain evidence="8 9">DSM 15591</strain>
    </source>
</reference>
<evidence type="ECO:0000259" key="7">
    <source>
        <dbReference type="Pfam" id="PF02108"/>
    </source>
</evidence>
<dbReference type="OrthoDB" id="6196089at2"/>
<dbReference type="RefSeq" id="WP_155451062.1">
    <property type="nucleotide sequence ID" value="NZ_WNKT01000042.1"/>
</dbReference>
<evidence type="ECO:0000256" key="6">
    <source>
        <dbReference type="ARBA" id="ARBA00040494"/>
    </source>
</evidence>
<keyword evidence="9" id="KW-1185">Reference proteome</keyword>
<dbReference type="PANTHER" id="PTHR34982:SF4">
    <property type="entry name" value="TYPE 3 SECRETION SYSTEM STATOR PROTEIN"/>
    <property type="match status" value="1"/>
</dbReference>
<sequence length="213" mass="23989">MDPFVRLTDRVLSLAPDTRLLKQADYQTFVMAGQILAATQREAEEQRAETEREQAQRLQAGYEQGLAQARLEMATRMLETVERTVDYLGAVEHRVVDLVMMSVRKVLGEFEDTELTGRLVRQSLQVVRNQPQATIRVCPAQAEQLQQRLNELLAGYNSLRMIEVVPDPRLGRGDCILETEIGVVDAGLETQLKALEQALRSRLQKQAEAASVD</sequence>
<keyword evidence="2" id="KW-0813">Transport</keyword>
<gene>
    <name evidence="8" type="ORF">GJ668_15605</name>
</gene>
<evidence type="ECO:0000256" key="2">
    <source>
        <dbReference type="ARBA" id="ARBA00022448"/>
    </source>
</evidence>
<name>A0A6N8EHX4_9GAMM</name>
<evidence type="ECO:0000313" key="9">
    <source>
        <dbReference type="Proteomes" id="UP000434044"/>
    </source>
</evidence>
<evidence type="ECO:0000256" key="3">
    <source>
        <dbReference type="ARBA" id="ARBA00022490"/>
    </source>
</evidence>
<dbReference type="InterPro" id="IPR012842">
    <property type="entry name" value="T3SS_SctL/SctL2"/>
</dbReference>
<comment type="caution">
    <text evidence="8">The sequence shown here is derived from an EMBL/GenBank/DDBJ whole genome shotgun (WGS) entry which is preliminary data.</text>
</comment>
<dbReference type="NCBIfam" id="TIGR02499">
    <property type="entry name" value="HrpE_YscL_not"/>
    <property type="match status" value="1"/>
</dbReference>
<proteinExistence type="inferred from homology"/>
<accession>A0A6N8EHX4</accession>
<evidence type="ECO:0000313" key="8">
    <source>
        <dbReference type="EMBL" id="MTW22499.1"/>
    </source>
</evidence>
<evidence type="ECO:0000256" key="5">
    <source>
        <dbReference type="ARBA" id="ARBA00024335"/>
    </source>
</evidence>
<dbReference type="InterPro" id="IPR018035">
    <property type="entry name" value="Flagellar_FliH/T3SS_HrpE"/>
</dbReference>
<dbReference type="InterPro" id="IPR051472">
    <property type="entry name" value="T3SS_Stator/FliH"/>
</dbReference>
<evidence type="ECO:0000256" key="4">
    <source>
        <dbReference type="ARBA" id="ARBA00022927"/>
    </source>
</evidence>
<organism evidence="8 9">
    <name type="scientific">Allochromatium palmeri</name>
    <dbReference type="NCBI Taxonomy" id="231048"/>
    <lineage>
        <taxon>Bacteria</taxon>
        <taxon>Pseudomonadati</taxon>
        <taxon>Pseudomonadota</taxon>
        <taxon>Gammaproteobacteria</taxon>
        <taxon>Chromatiales</taxon>
        <taxon>Chromatiaceae</taxon>
        <taxon>Allochromatium</taxon>
    </lineage>
</organism>
<dbReference type="Pfam" id="PF02108">
    <property type="entry name" value="FliH"/>
    <property type="match status" value="1"/>
</dbReference>
<comment type="similarity">
    <text evidence="5">Belongs to the SctL stator family.</text>
</comment>
<dbReference type="NCBIfam" id="NF005392">
    <property type="entry name" value="PRK06937.1"/>
    <property type="match status" value="1"/>
</dbReference>
<protein>
    <recommendedName>
        <fullName evidence="6">Type 3 secretion system stator protein</fullName>
    </recommendedName>
</protein>
<keyword evidence="3" id="KW-0963">Cytoplasm</keyword>
<dbReference type="AlphaFoldDB" id="A0A6N8EHX4"/>
<keyword evidence="4" id="KW-0653">Protein transport</keyword>
<dbReference type="GO" id="GO:0005829">
    <property type="term" value="C:cytosol"/>
    <property type="evidence" value="ECO:0007669"/>
    <property type="project" value="TreeGrafter"/>
</dbReference>
<dbReference type="Proteomes" id="UP000434044">
    <property type="component" value="Unassembled WGS sequence"/>
</dbReference>
<evidence type="ECO:0000256" key="1">
    <source>
        <dbReference type="ARBA" id="ARBA00004496"/>
    </source>
</evidence>
<dbReference type="PANTHER" id="PTHR34982">
    <property type="entry name" value="YOP PROTEINS TRANSLOCATION PROTEIN L"/>
    <property type="match status" value="1"/>
</dbReference>